<keyword evidence="6" id="KW-1015">Disulfide bond</keyword>
<dbReference type="InterPro" id="IPR007110">
    <property type="entry name" value="Ig-like_dom"/>
</dbReference>
<feature type="domain" description="Ig-like" evidence="8">
    <location>
        <begin position="7"/>
        <end position="90"/>
    </location>
</feature>
<dbReference type="PANTHER" id="PTHR19433">
    <property type="entry name" value="T-CELL RECEPTOR ALPHA CHAIN V REGION-RELATED"/>
    <property type="match status" value="1"/>
</dbReference>
<dbReference type="Ensembl" id="ENSCABT00000015941.1">
    <property type="protein sequence ID" value="ENSCABP00000014548.1"/>
    <property type="gene ID" value="ENSCABG00000010864.1"/>
</dbReference>
<evidence type="ECO:0000256" key="2">
    <source>
        <dbReference type="ARBA" id="ARBA00022475"/>
    </source>
</evidence>
<dbReference type="InterPro" id="IPR013106">
    <property type="entry name" value="Ig_V-set"/>
</dbReference>
<evidence type="ECO:0000256" key="4">
    <source>
        <dbReference type="ARBA" id="ARBA00022859"/>
    </source>
</evidence>
<reference evidence="9" key="2">
    <citation type="submission" date="2025-09" db="UniProtKB">
        <authorList>
            <consortium name="Ensembl"/>
        </authorList>
    </citation>
    <scope>IDENTIFICATION</scope>
</reference>
<dbReference type="PROSITE" id="PS50835">
    <property type="entry name" value="IG_LIKE"/>
    <property type="match status" value="1"/>
</dbReference>
<keyword evidence="3" id="KW-0732">Signal</keyword>
<reference evidence="9" key="1">
    <citation type="submission" date="2025-08" db="UniProtKB">
        <authorList>
            <consortium name="Ensembl"/>
        </authorList>
    </citation>
    <scope>IDENTIFICATION</scope>
</reference>
<keyword evidence="5" id="KW-0472">Membrane</keyword>
<dbReference type="Gene3D" id="2.60.40.10">
    <property type="entry name" value="Immunoglobulins"/>
    <property type="match status" value="1"/>
</dbReference>
<dbReference type="InterPro" id="IPR003598">
    <property type="entry name" value="Ig_sub2"/>
</dbReference>
<dbReference type="InterPro" id="IPR036179">
    <property type="entry name" value="Ig-like_dom_sf"/>
</dbReference>
<keyword evidence="4" id="KW-0391">Immunity</keyword>
<dbReference type="SMART" id="SM00409">
    <property type="entry name" value="IG"/>
    <property type="match status" value="1"/>
</dbReference>
<keyword evidence="2" id="KW-1003">Cell membrane</keyword>
<keyword evidence="7" id="KW-0325">Glycoprotein</keyword>
<evidence type="ECO:0000313" key="9">
    <source>
        <dbReference type="Ensembl" id="ENSCABP00000014548.1"/>
    </source>
</evidence>
<protein>
    <recommendedName>
        <fullName evidence="8">Ig-like domain-containing protein</fullName>
    </recommendedName>
</protein>
<comment type="subcellular location">
    <subcellularLocation>
        <location evidence="1">Cell membrane</location>
    </subcellularLocation>
</comment>
<dbReference type="InterPro" id="IPR013783">
    <property type="entry name" value="Ig-like_fold"/>
</dbReference>
<dbReference type="GeneTree" id="ENSGT01000000215168"/>
<dbReference type="InterPro" id="IPR052051">
    <property type="entry name" value="TCR_complex_component"/>
</dbReference>
<dbReference type="CDD" id="cd00099">
    <property type="entry name" value="IgV"/>
    <property type="match status" value="1"/>
</dbReference>
<proteinExistence type="predicted"/>
<dbReference type="PANTHER" id="PTHR19433:SF127">
    <property type="entry name" value="NITR9"/>
    <property type="match status" value="1"/>
</dbReference>
<dbReference type="GO" id="GO:0002376">
    <property type="term" value="P:immune system process"/>
    <property type="evidence" value="ECO:0007669"/>
    <property type="project" value="UniProtKB-KW"/>
</dbReference>
<evidence type="ECO:0000256" key="1">
    <source>
        <dbReference type="ARBA" id="ARBA00004236"/>
    </source>
</evidence>
<organism evidence="9 10">
    <name type="scientific">Chelonoidis abingdonii</name>
    <name type="common">Abingdon island giant tortoise</name>
    <name type="synonym">Testudo abingdonii</name>
    <dbReference type="NCBI Taxonomy" id="106734"/>
    <lineage>
        <taxon>Eukaryota</taxon>
        <taxon>Metazoa</taxon>
        <taxon>Chordata</taxon>
        <taxon>Craniata</taxon>
        <taxon>Vertebrata</taxon>
        <taxon>Euteleostomi</taxon>
        <taxon>Archelosauria</taxon>
        <taxon>Testudinata</taxon>
        <taxon>Testudines</taxon>
        <taxon>Cryptodira</taxon>
        <taxon>Durocryptodira</taxon>
        <taxon>Testudinoidea</taxon>
        <taxon>Testudinidae</taxon>
        <taxon>Chelonoidis</taxon>
    </lineage>
</organism>
<evidence type="ECO:0000256" key="7">
    <source>
        <dbReference type="ARBA" id="ARBA00023180"/>
    </source>
</evidence>
<dbReference type="Proteomes" id="UP000694404">
    <property type="component" value="Unplaced"/>
</dbReference>
<evidence type="ECO:0000256" key="5">
    <source>
        <dbReference type="ARBA" id="ARBA00023136"/>
    </source>
</evidence>
<accession>A0A8C0GUY1</accession>
<evidence type="ECO:0000256" key="6">
    <source>
        <dbReference type="ARBA" id="ARBA00023157"/>
    </source>
</evidence>
<evidence type="ECO:0000256" key="3">
    <source>
        <dbReference type="ARBA" id="ARBA00022729"/>
    </source>
</evidence>
<evidence type="ECO:0000259" key="8">
    <source>
        <dbReference type="PROSITE" id="PS50835"/>
    </source>
</evidence>
<evidence type="ECO:0000313" key="10">
    <source>
        <dbReference type="Proteomes" id="UP000694404"/>
    </source>
</evidence>
<keyword evidence="10" id="KW-1185">Reference proteome</keyword>
<dbReference type="GO" id="GO:0009617">
    <property type="term" value="P:response to bacterium"/>
    <property type="evidence" value="ECO:0007669"/>
    <property type="project" value="TreeGrafter"/>
</dbReference>
<dbReference type="InterPro" id="IPR003599">
    <property type="entry name" value="Ig_sub"/>
</dbReference>
<sequence>RVLLWHPTIAQQIVWRSPGQTVQLDCHSSKVEGRIVWYKEQQAGSLQWIYQSFESAPSDGKYSSNVSTATNRFSLIISNVQRDDSGVYYCGLSAFLYLQPNFGNGTRLIVTGEFPVAQTNDIPMLGGSMPPSRDFPSWCPLPQRMLSFPLSFLCSACSLISLLPGVKFSGTLGRRHLTVRRMLEP</sequence>
<dbReference type="AlphaFoldDB" id="A0A8C0GUY1"/>
<dbReference type="GO" id="GO:0005886">
    <property type="term" value="C:plasma membrane"/>
    <property type="evidence" value="ECO:0007669"/>
    <property type="project" value="UniProtKB-SubCell"/>
</dbReference>
<dbReference type="SUPFAM" id="SSF48726">
    <property type="entry name" value="Immunoglobulin"/>
    <property type="match status" value="1"/>
</dbReference>
<dbReference type="SMART" id="SM00406">
    <property type="entry name" value="IGv"/>
    <property type="match status" value="1"/>
</dbReference>
<dbReference type="SMART" id="SM00408">
    <property type="entry name" value="IGc2"/>
    <property type="match status" value="1"/>
</dbReference>
<dbReference type="Pfam" id="PF07686">
    <property type="entry name" value="V-set"/>
    <property type="match status" value="1"/>
</dbReference>
<name>A0A8C0GUY1_CHEAB</name>